<evidence type="ECO:0008006" key="4">
    <source>
        <dbReference type="Google" id="ProtNLM"/>
    </source>
</evidence>
<feature type="chain" id="PRO_5022798412" description="DUF3575 domain-containing protein" evidence="1">
    <location>
        <begin position="20"/>
        <end position="177"/>
    </location>
</feature>
<dbReference type="KEGG" id="afla:FHG64_11715"/>
<organism evidence="2 3">
    <name type="scientific">Antarcticibacterium flavum</name>
    <dbReference type="NCBI Taxonomy" id="2058175"/>
    <lineage>
        <taxon>Bacteria</taxon>
        <taxon>Pseudomonadati</taxon>
        <taxon>Bacteroidota</taxon>
        <taxon>Flavobacteriia</taxon>
        <taxon>Flavobacteriales</taxon>
        <taxon>Flavobacteriaceae</taxon>
        <taxon>Antarcticibacterium</taxon>
    </lineage>
</organism>
<keyword evidence="3" id="KW-1185">Reference proteome</keyword>
<evidence type="ECO:0000313" key="2">
    <source>
        <dbReference type="EMBL" id="QCY70011.1"/>
    </source>
</evidence>
<dbReference type="OrthoDB" id="883248at2"/>
<dbReference type="EMBL" id="CP040812">
    <property type="protein sequence ID" value="QCY70011.1"/>
    <property type="molecule type" value="Genomic_DNA"/>
</dbReference>
<keyword evidence="1" id="KW-0732">Signal</keyword>
<name>A0A5B7X5L8_9FLAO</name>
<dbReference type="RefSeq" id="WP_139066575.1">
    <property type="nucleotide sequence ID" value="NZ_CP040812.1"/>
</dbReference>
<accession>A0A5B7X5L8</accession>
<evidence type="ECO:0000313" key="3">
    <source>
        <dbReference type="Proteomes" id="UP000309016"/>
    </source>
</evidence>
<reference evidence="2 3" key="1">
    <citation type="submission" date="2019-06" db="EMBL/GenBank/DDBJ databases">
        <title>Complete genome sequence of Antarcticibacterium flavum KCTC 52984T from an Antarctic marine sediment.</title>
        <authorList>
            <person name="Lee Y.M."/>
            <person name="Shin S.C."/>
        </authorList>
    </citation>
    <scope>NUCLEOTIDE SEQUENCE [LARGE SCALE GENOMIC DNA]</scope>
    <source>
        <strain evidence="2 3">KCTC 52984</strain>
    </source>
</reference>
<protein>
    <recommendedName>
        <fullName evidence="4">DUF3575 domain-containing protein</fullName>
    </recommendedName>
</protein>
<proteinExistence type="predicted"/>
<gene>
    <name evidence="2" type="ORF">FHG64_11715</name>
</gene>
<dbReference type="AlphaFoldDB" id="A0A5B7X5L8"/>
<sequence length="177" mass="19316">MKKALLLLSLILFSANSFGQNSSETNSQFSLNLLIPSLEWEVKTGQSSTIDLILGAGFGYHESGSQSDFGVLPAFQSAYRYYYNLNKRLGKGKKVSENSGNYIAAIGTIQSGNPIIGDYDLNHDYSVLIGPAWGMQRVYNSGFKLNLNLGAGYGFNDIGDSYFSPFVGIQLGWLIAK</sequence>
<feature type="signal peptide" evidence="1">
    <location>
        <begin position="1"/>
        <end position="19"/>
    </location>
</feature>
<evidence type="ECO:0000256" key="1">
    <source>
        <dbReference type="SAM" id="SignalP"/>
    </source>
</evidence>
<dbReference type="Proteomes" id="UP000309016">
    <property type="component" value="Chromosome"/>
</dbReference>